<evidence type="ECO:0000313" key="1">
    <source>
        <dbReference type="Proteomes" id="UP000038045"/>
    </source>
</evidence>
<name>A0A0N4ZQY6_PARTI</name>
<keyword evidence="1" id="KW-1185">Reference proteome</keyword>
<protein>
    <submittedName>
        <fullName evidence="2">VWFA domain-containing protein</fullName>
    </submittedName>
</protein>
<dbReference type="WBParaSite" id="PTRK_0001092700.1">
    <property type="protein sequence ID" value="PTRK_0001092700.1"/>
    <property type="gene ID" value="PTRK_0001092700"/>
</dbReference>
<dbReference type="SUPFAM" id="SSF53300">
    <property type="entry name" value="vWA-like"/>
    <property type="match status" value="1"/>
</dbReference>
<dbReference type="Proteomes" id="UP000038045">
    <property type="component" value="Unplaced"/>
</dbReference>
<proteinExistence type="predicted"/>
<sequence>MDDSLFGSKLLYNQVSILEKFYENGNENKDKFSVLVTSQGSKIINDDYVFIGPNDENSLNKQINLVLNNPPSKGNISFYPITYQIAATGIFDNLLNGNIILIINSYIDNVTETSHILSYIRNSGVNIMAIAFGEAFLEDALSLVGSFDKIYRFNLTDSTNYSKVVKWIHDNSCSPVQSLTSIEEMTTTRSSISCPEHINIVVDASSDILTLNQFNVQISLIKKSFKSLIKDYTKISLSSYSELVNMFQFGLFKNYEDFDSALSFISQTPNSKLSSDLSSLVYNEQIVDKVTTYIFVSQNNNNEFETSHLSLLDLKNKGPLNIIAYKNNNINLNISLLEPTNSIEWDFNENNEKDVIEFFISTFLC</sequence>
<dbReference type="InterPro" id="IPR036465">
    <property type="entry name" value="vWFA_dom_sf"/>
</dbReference>
<accession>A0A0N4ZQY6</accession>
<dbReference type="AlphaFoldDB" id="A0A0N4ZQY6"/>
<evidence type="ECO:0000313" key="2">
    <source>
        <dbReference type="WBParaSite" id="PTRK_0001092700.1"/>
    </source>
</evidence>
<reference evidence="2" key="1">
    <citation type="submission" date="2017-02" db="UniProtKB">
        <authorList>
            <consortium name="WormBaseParasite"/>
        </authorList>
    </citation>
    <scope>IDENTIFICATION</scope>
</reference>
<organism evidence="1 2">
    <name type="scientific">Parastrongyloides trichosuri</name>
    <name type="common">Possum-specific nematode worm</name>
    <dbReference type="NCBI Taxonomy" id="131310"/>
    <lineage>
        <taxon>Eukaryota</taxon>
        <taxon>Metazoa</taxon>
        <taxon>Ecdysozoa</taxon>
        <taxon>Nematoda</taxon>
        <taxon>Chromadorea</taxon>
        <taxon>Rhabditida</taxon>
        <taxon>Tylenchina</taxon>
        <taxon>Panagrolaimomorpha</taxon>
        <taxon>Strongyloidoidea</taxon>
        <taxon>Strongyloididae</taxon>
        <taxon>Parastrongyloides</taxon>
    </lineage>
</organism>